<dbReference type="AlphaFoldDB" id="A0A8S3X858"/>
<name>A0A8S3X858_PARAO</name>
<reference evidence="1" key="1">
    <citation type="submission" date="2021-04" db="EMBL/GenBank/DDBJ databases">
        <authorList>
            <person name="Tunstrom K."/>
        </authorList>
    </citation>
    <scope>NUCLEOTIDE SEQUENCE</scope>
</reference>
<keyword evidence="2" id="KW-1185">Reference proteome</keyword>
<dbReference type="EMBL" id="CAJQZP010000969">
    <property type="protein sequence ID" value="CAG5003780.1"/>
    <property type="molecule type" value="Genomic_DNA"/>
</dbReference>
<gene>
    <name evidence="1" type="ORF">PAPOLLO_LOCUS14284</name>
</gene>
<accession>A0A8S3X858</accession>
<proteinExistence type="predicted"/>
<sequence>MLKSPPKISNKRKTPSRFNSDIRKLCSEEGLAPDEFTAHNVKQRTKRRYPSGAGAPEFLEELTTIKSDITNNIKSMIKELLSAQTSRMDKLENYLLDIKNQNSKIENTNTDIEKSMNFISEQITSLEFKITNLEHHRG</sequence>
<dbReference type="OrthoDB" id="6908848at2759"/>
<protein>
    <submittedName>
        <fullName evidence="1">(apollo) hypothetical protein</fullName>
    </submittedName>
</protein>
<comment type="caution">
    <text evidence="1">The sequence shown here is derived from an EMBL/GenBank/DDBJ whole genome shotgun (WGS) entry which is preliminary data.</text>
</comment>
<dbReference type="Proteomes" id="UP000691718">
    <property type="component" value="Unassembled WGS sequence"/>
</dbReference>
<evidence type="ECO:0000313" key="2">
    <source>
        <dbReference type="Proteomes" id="UP000691718"/>
    </source>
</evidence>
<evidence type="ECO:0000313" key="1">
    <source>
        <dbReference type="EMBL" id="CAG5003780.1"/>
    </source>
</evidence>
<organism evidence="1 2">
    <name type="scientific">Parnassius apollo</name>
    <name type="common">Apollo butterfly</name>
    <name type="synonym">Papilio apollo</name>
    <dbReference type="NCBI Taxonomy" id="110799"/>
    <lineage>
        <taxon>Eukaryota</taxon>
        <taxon>Metazoa</taxon>
        <taxon>Ecdysozoa</taxon>
        <taxon>Arthropoda</taxon>
        <taxon>Hexapoda</taxon>
        <taxon>Insecta</taxon>
        <taxon>Pterygota</taxon>
        <taxon>Neoptera</taxon>
        <taxon>Endopterygota</taxon>
        <taxon>Lepidoptera</taxon>
        <taxon>Glossata</taxon>
        <taxon>Ditrysia</taxon>
        <taxon>Papilionoidea</taxon>
        <taxon>Papilionidae</taxon>
        <taxon>Parnassiinae</taxon>
        <taxon>Parnassini</taxon>
        <taxon>Parnassius</taxon>
        <taxon>Parnassius</taxon>
    </lineage>
</organism>